<organism evidence="2 3">
    <name type="scientific">Phytophthora infestans</name>
    <name type="common">Potato late blight agent</name>
    <name type="synonym">Botrytis infestans</name>
    <dbReference type="NCBI Taxonomy" id="4787"/>
    <lineage>
        <taxon>Eukaryota</taxon>
        <taxon>Sar</taxon>
        <taxon>Stramenopiles</taxon>
        <taxon>Oomycota</taxon>
        <taxon>Peronosporomycetes</taxon>
        <taxon>Peronosporales</taxon>
        <taxon>Peronosporaceae</taxon>
        <taxon>Phytophthora</taxon>
    </lineage>
</organism>
<evidence type="ECO:0000256" key="1">
    <source>
        <dbReference type="SAM" id="MobiDB-lite"/>
    </source>
</evidence>
<dbReference type="AlphaFoldDB" id="A0A8S9U6J0"/>
<dbReference type="EMBL" id="JAACNO010002359">
    <property type="protein sequence ID" value="KAF4133878.1"/>
    <property type="molecule type" value="Genomic_DNA"/>
</dbReference>
<protein>
    <submittedName>
        <fullName evidence="2">Uncharacterized protein</fullName>
    </submittedName>
</protein>
<evidence type="ECO:0000313" key="2">
    <source>
        <dbReference type="EMBL" id="KAF4133878.1"/>
    </source>
</evidence>
<accession>A0A8S9U6J0</accession>
<feature type="compositionally biased region" description="Polar residues" evidence="1">
    <location>
        <begin position="86"/>
        <end position="109"/>
    </location>
</feature>
<feature type="region of interest" description="Disordered" evidence="1">
    <location>
        <begin position="52"/>
        <end position="157"/>
    </location>
</feature>
<sequence length="157" mass="17961">MTARSGVNLMQETHVTGRTLRDQSKHSLNYMLVTLSIEKDDDCDEDFVLDYMEEDNEEEEDLPFSVSDAEITQKAAPLRRKHQKQNRNAESVSKSTRTIDTQPRQGNQKRATDTQHDGPLPKQQKKDTLYEPFNGGDSGYDENVGEYDPRMRASAHL</sequence>
<gene>
    <name evidence="2" type="ORF">GN958_ATG17215</name>
</gene>
<dbReference type="Proteomes" id="UP000704712">
    <property type="component" value="Unassembled WGS sequence"/>
</dbReference>
<feature type="compositionally biased region" description="Acidic residues" evidence="1">
    <location>
        <begin position="52"/>
        <end position="62"/>
    </location>
</feature>
<reference evidence="2" key="1">
    <citation type="submission" date="2020-03" db="EMBL/GenBank/DDBJ databases">
        <title>Hybrid Assembly of Korean Phytophthora infestans isolates.</title>
        <authorList>
            <person name="Prokchorchik M."/>
            <person name="Lee Y."/>
            <person name="Seo J."/>
            <person name="Cho J.-H."/>
            <person name="Park Y.-E."/>
            <person name="Jang D.-C."/>
            <person name="Im J.-S."/>
            <person name="Choi J.-G."/>
            <person name="Park H.-J."/>
            <person name="Lee G.-B."/>
            <person name="Lee Y.-G."/>
            <person name="Hong S.-Y."/>
            <person name="Cho K."/>
            <person name="Sohn K.H."/>
        </authorList>
    </citation>
    <scope>NUCLEOTIDE SEQUENCE</scope>
    <source>
        <strain evidence="2">KR_2_A2</strain>
    </source>
</reference>
<comment type="caution">
    <text evidence="2">The sequence shown here is derived from an EMBL/GenBank/DDBJ whole genome shotgun (WGS) entry which is preliminary data.</text>
</comment>
<name>A0A8S9U6J0_PHYIN</name>
<proteinExistence type="predicted"/>
<evidence type="ECO:0000313" key="3">
    <source>
        <dbReference type="Proteomes" id="UP000704712"/>
    </source>
</evidence>